<dbReference type="GO" id="GO:0042597">
    <property type="term" value="C:periplasmic space"/>
    <property type="evidence" value="ECO:0007669"/>
    <property type="project" value="UniProtKB-ARBA"/>
</dbReference>
<dbReference type="Gene3D" id="3.90.76.10">
    <property type="entry name" value="Dipeptide-binding Protein, Domain 1"/>
    <property type="match status" value="1"/>
</dbReference>
<dbReference type="OrthoDB" id="9046151at2"/>
<evidence type="ECO:0000259" key="2">
    <source>
        <dbReference type="Pfam" id="PF00496"/>
    </source>
</evidence>
<dbReference type="Gene3D" id="3.40.190.10">
    <property type="entry name" value="Periplasmic binding protein-like II"/>
    <property type="match status" value="1"/>
</dbReference>
<accession>A0A1H4T5H9</accession>
<feature type="signal peptide" evidence="1">
    <location>
        <begin position="1"/>
        <end position="35"/>
    </location>
</feature>
<dbReference type="PIRSF" id="PIRSF002741">
    <property type="entry name" value="MppA"/>
    <property type="match status" value="1"/>
</dbReference>
<keyword evidence="1" id="KW-0732">Signal</keyword>
<feature type="domain" description="Solute-binding protein family 5" evidence="2">
    <location>
        <begin position="100"/>
        <end position="437"/>
    </location>
</feature>
<protein>
    <submittedName>
        <fullName evidence="3">Peptide/nickel transport system substrate-binding protein</fullName>
    </submittedName>
</protein>
<dbReference type="GO" id="GO:0015833">
    <property type="term" value="P:peptide transport"/>
    <property type="evidence" value="ECO:0007669"/>
    <property type="project" value="TreeGrafter"/>
</dbReference>
<proteinExistence type="predicted"/>
<evidence type="ECO:0000256" key="1">
    <source>
        <dbReference type="SAM" id="SignalP"/>
    </source>
</evidence>
<dbReference type="EMBL" id="FNSV01000005">
    <property type="protein sequence ID" value="SEC51733.1"/>
    <property type="molecule type" value="Genomic_DNA"/>
</dbReference>
<dbReference type="InterPro" id="IPR000914">
    <property type="entry name" value="SBP_5_dom"/>
</dbReference>
<dbReference type="CDD" id="cd00995">
    <property type="entry name" value="PBP2_NikA_DppA_OppA_like"/>
    <property type="match status" value="1"/>
</dbReference>
<evidence type="ECO:0000313" key="3">
    <source>
        <dbReference type="EMBL" id="SEC51733.1"/>
    </source>
</evidence>
<reference evidence="4" key="1">
    <citation type="submission" date="2016-10" db="EMBL/GenBank/DDBJ databases">
        <authorList>
            <person name="Varghese N."/>
            <person name="Submissions S."/>
        </authorList>
    </citation>
    <scope>NUCLEOTIDE SEQUENCE [LARGE SCALE GENOMIC DNA]</scope>
    <source>
        <strain evidence="4">DSM 44498</strain>
    </source>
</reference>
<keyword evidence="4" id="KW-1185">Reference proteome</keyword>
<organism evidence="3 4">
    <name type="scientific">Rhodococcus koreensis</name>
    <dbReference type="NCBI Taxonomy" id="99653"/>
    <lineage>
        <taxon>Bacteria</taxon>
        <taxon>Bacillati</taxon>
        <taxon>Actinomycetota</taxon>
        <taxon>Actinomycetes</taxon>
        <taxon>Mycobacteriales</taxon>
        <taxon>Nocardiaceae</taxon>
        <taxon>Rhodococcus</taxon>
    </lineage>
</organism>
<sequence>MTNSLFEQRFSRRTLLRSGLLLGAGLTLGSAAGCATPTGTPGPRTVSLALNRSLVSLDNKLNQFDAALTVQRGVRQALTEIDRDLRPRLVLADRFELVAPTQWYVHLRPGIRYSDGTPVRVQDVATALQMYSQVDGSFVGGFFPEWPTVDQIDDTSFTLNTERPVPVLDYLMSNILVTPAAANLPEELQSGVGTGPYVVTESDRGTGNYTLVRNENYWGTPAQIESVRVRFVPDESNRVVTLRSGEVDVIDSITPDAADQLAGLSGVSIDRIDGVRLNQLFFNFRKPQGHPLADARVRRALTYAIDGRALVDQVLQGSATQSRGVIPLTLDGAVETGEYSYDPARARGELDALGVRDLELKIIWETGEFAADTDIMESVLQMLSAVGVRTTLQQFEPGGDISQWRQGKAGDWDVLGNGFPSPTGLALTIMQGMYAGTAEKEATRDTYHGYIFPEITQTITQASEEADATRRGELLADAQRRIWDTCPCLWSFVPKAVLARRSRIDGVALRPTNSYDLSVAALHA</sequence>
<name>A0A1H4T5H9_9NOCA</name>
<dbReference type="Pfam" id="PF00496">
    <property type="entry name" value="SBP_bac_5"/>
    <property type="match status" value="1"/>
</dbReference>
<dbReference type="GO" id="GO:0043190">
    <property type="term" value="C:ATP-binding cassette (ABC) transporter complex"/>
    <property type="evidence" value="ECO:0007669"/>
    <property type="project" value="InterPro"/>
</dbReference>
<dbReference type="GO" id="GO:1904680">
    <property type="term" value="F:peptide transmembrane transporter activity"/>
    <property type="evidence" value="ECO:0007669"/>
    <property type="project" value="TreeGrafter"/>
</dbReference>
<dbReference type="InterPro" id="IPR006311">
    <property type="entry name" value="TAT_signal"/>
</dbReference>
<feature type="chain" id="PRO_5039333764" evidence="1">
    <location>
        <begin position="36"/>
        <end position="524"/>
    </location>
</feature>
<dbReference type="PANTHER" id="PTHR30290">
    <property type="entry name" value="PERIPLASMIC BINDING COMPONENT OF ABC TRANSPORTER"/>
    <property type="match status" value="1"/>
</dbReference>
<dbReference type="RefSeq" id="WP_072938936.1">
    <property type="nucleotide sequence ID" value="NZ_FNSV01000005.1"/>
</dbReference>
<dbReference type="Gene3D" id="3.10.105.10">
    <property type="entry name" value="Dipeptide-binding Protein, Domain 3"/>
    <property type="match status" value="1"/>
</dbReference>
<dbReference type="PROSITE" id="PS51318">
    <property type="entry name" value="TAT"/>
    <property type="match status" value="1"/>
</dbReference>
<evidence type="ECO:0000313" key="4">
    <source>
        <dbReference type="Proteomes" id="UP000183561"/>
    </source>
</evidence>
<dbReference type="Proteomes" id="UP000183561">
    <property type="component" value="Unassembled WGS sequence"/>
</dbReference>
<gene>
    <name evidence="3" type="ORF">SAMN04490239_4385</name>
</gene>
<dbReference type="AlphaFoldDB" id="A0A1H4T5H9"/>
<dbReference type="InterPro" id="IPR030678">
    <property type="entry name" value="Peptide/Ni-bd"/>
</dbReference>
<dbReference type="SUPFAM" id="SSF53850">
    <property type="entry name" value="Periplasmic binding protein-like II"/>
    <property type="match status" value="1"/>
</dbReference>
<dbReference type="InterPro" id="IPR039424">
    <property type="entry name" value="SBP_5"/>
</dbReference>